<dbReference type="GO" id="GO:0003677">
    <property type="term" value="F:DNA binding"/>
    <property type="evidence" value="ECO:0007669"/>
    <property type="project" value="UniProtKB-KW"/>
</dbReference>
<proteinExistence type="predicted"/>
<dbReference type="AlphaFoldDB" id="A0A927CI63"/>
<dbReference type="Gene3D" id="3.40.960.10">
    <property type="entry name" value="VSR Endonuclease"/>
    <property type="match status" value="1"/>
</dbReference>
<dbReference type="Proteomes" id="UP000632125">
    <property type="component" value="Unassembled WGS sequence"/>
</dbReference>
<evidence type="ECO:0000313" key="1">
    <source>
        <dbReference type="EMBL" id="MBD2867945.1"/>
    </source>
</evidence>
<evidence type="ECO:0000313" key="2">
    <source>
        <dbReference type="Proteomes" id="UP000632125"/>
    </source>
</evidence>
<dbReference type="InterPro" id="IPR036388">
    <property type="entry name" value="WH-like_DNA-bd_sf"/>
</dbReference>
<gene>
    <name evidence="1" type="ORF">IDH41_05085</name>
</gene>
<accession>A0A927CI63</accession>
<dbReference type="EMBL" id="JACXIY010000006">
    <property type="protein sequence ID" value="MBD2867945.1"/>
    <property type="molecule type" value="Genomic_DNA"/>
</dbReference>
<protein>
    <submittedName>
        <fullName evidence="1">DNA-binding response regulator</fullName>
    </submittedName>
</protein>
<dbReference type="RefSeq" id="WP_190858888.1">
    <property type="nucleotide sequence ID" value="NZ_JACXIY010000006.1"/>
</dbReference>
<keyword evidence="2" id="KW-1185">Reference proteome</keyword>
<organism evidence="1 2">
    <name type="scientific">Paenibacillus arenilitoris</name>
    <dbReference type="NCBI Taxonomy" id="2772299"/>
    <lineage>
        <taxon>Bacteria</taxon>
        <taxon>Bacillati</taxon>
        <taxon>Bacillota</taxon>
        <taxon>Bacilli</taxon>
        <taxon>Bacillales</taxon>
        <taxon>Paenibacillaceae</taxon>
        <taxon>Paenibacillus</taxon>
    </lineage>
</organism>
<reference evidence="1" key="1">
    <citation type="submission" date="2020-09" db="EMBL/GenBank/DDBJ databases">
        <title>A novel bacterium of genus Paenibacillus, isolated from South China Sea.</title>
        <authorList>
            <person name="Huang H."/>
            <person name="Mo K."/>
            <person name="Hu Y."/>
        </authorList>
    </citation>
    <scope>NUCLEOTIDE SEQUENCE</scope>
    <source>
        <strain evidence="1">IB182493</strain>
    </source>
</reference>
<comment type="caution">
    <text evidence="1">The sequence shown here is derived from an EMBL/GenBank/DDBJ whole genome shotgun (WGS) entry which is preliminary data.</text>
</comment>
<keyword evidence="1" id="KW-0238">DNA-binding</keyword>
<sequence length="218" mass="25921">MNFEEAHALFIQKHLSARKGEALRRLKTGHDHAEKLFLQQAWWPAFGDFNDLHPEYETYDYKDGNRYIDFGYIRSRIRLAIEIDGYGPHWRNLDRTQFANQLRRQNDLVIDGWIVLRFSYDDIKEHPRFCQQKLQQLMGRLLGTHPHEEDIGYLEKEIIRLAMRTHGPITPSDVGRHLGIDNKTARKWLRGLVDKKRLKPSGGDLRIRSYELERMHSF</sequence>
<dbReference type="Gene3D" id="1.10.10.10">
    <property type="entry name" value="Winged helix-like DNA-binding domain superfamily/Winged helix DNA-binding domain"/>
    <property type="match status" value="1"/>
</dbReference>
<name>A0A927CI63_9BACL</name>